<keyword evidence="3" id="KW-1185">Reference proteome</keyword>
<proteinExistence type="predicted"/>
<dbReference type="PANTHER" id="PTHR31589">
    <property type="entry name" value="PROTEIN, PUTATIVE (DUF239)-RELATED-RELATED"/>
    <property type="match status" value="1"/>
</dbReference>
<evidence type="ECO:0000313" key="2">
    <source>
        <dbReference type="EMBL" id="KAG5593175.1"/>
    </source>
</evidence>
<dbReference type="AlphaFoldDB" id="A0A9J5XZZ3"/>
<organism evidence="2 3">
    <name type="scientific">Solanum commersonii</name>
    <name type="common">Commerson's wild potato</name>
    <name type="synonym">Commerson's nightshade</name>
    <dbReference type="NCBI Taxonomy" id="4109"/>
    <lineage>
        <taxon>Eukaryota</taxon>
        <taxon>Viridiplantae</taxon>
        <taxon>Streptophyta</taxon>
        <taxon>Embryophyta</taxon>
        <taxon>Tracheophyta</taxon>
        <taxon>Spermatophyta</taxon>
        <taxon>Magnoliopsida</taxon>
        <taxon>eudicotyledons</taxon>
        <taxon>Gunneridae</taxon>
        <taxon>Pentapetalae</taxon>
        <taxon>asterids</taxon>
        <taxon>lamiids</taxon>
        <taxon>Solanales</taxon>
        <taxon>Solanaceae</taxon>
        <taxon>Solanoideae</taxon>
        <taxon>Solaneae</taxon>
        <taxon>Solanum</taxon>
    </lineage>
</organism>
<reference evidence="2 3" key="1">
    <citation type="submission" date="2020-09" db="EMBL/GenBank/DDBJ databases">
        <title>De no assembly of potato wild relative species, Solanum commersonii.</title>
        <authorList>
            <person name="Cho K."/>
        </authorList>
    </citation>
    <scope>NUCLEOTIDE SEQUENCE [LARGE SCALE GENOMIC DNA]</scope>
    <source>
        <strain evidence="2">LZ3.2</strain>
        <tissue evidence="2">Leaf</tissue>
    </source>
</reference>
<dbReference type="EMBL" id="JACXVP010000008">
    <property type="protein sequence ID" value="KAG5593175.1"/>
    <property type="molecule type" value="Genomic_DNA"/>
</dbReference>
<dbReference type="Proteomes" id="UP000824120">
    <property type="component" value="Chromosome 8"/>
</dbReference>
<dbReference type="PANTHER" id="PTHR31589:SF240">
    <property type="entry name" value="NEPROSIN DOMAIN-CONTAINING PROTEIN"/>
    <property type="match status" value="1"/>
</dbReference>
<feature type="compositionally biased region" description="Low complexity" evidence="1">
    <location>
        <begin position="9"/>
        <end position="25"/>
    </location>
</feature>
<name>A0A9J5XZZ3_SOLCO</name>
<dbReference type="OrthoDB" id="1858978at2759"/>
<comment type="caution">
    <text evidence="2">The sequence shown here is derived from an EMBL/GenBank/DDBJ whole genome shotgun (WGS) entry which is preliminary data.</text>
</comment>
<evidence type="ECO:0000313" key="3">
    <source>
        <dbReference type="Proteomes" id="UP000824120"/>
    </source>
</evidence>
<protein>
    <submittedName>
        <fullName evidence="2">Uncharacterized protein</fullName>
    </submittedName>
</protein>
<sequence length="147" mass="16351">MKPNLLRIKQNSSASTSSKSLTQLSEDGGCPSGTVPIKRITKDDLIRHRRMPPPENVPFDDQFVAGDNNISEPKERYMSSQGYKVATARTPSDPSIRFGGGGMITSVYNPHVKDQQHSACRLKIRSESDIIQVGWRVGFNLFLSFLI</sequence>
<accession>A0A9J5XZZ3</accession>
<evidence type="ECO:0000256" key="1">
    <source>
        <dbReference type="SAM" id="MobiDB-lite"/>
    </source>
</evidence>
<dbReference type="InterPro" id="IPR053168">
    <property type="entry name" value="Glutamic_endopeptidase"/>
</dbReference>
<feature type="region of interest" description="Disordered" evidence="1">
    <location>
        <begin position="1"/>
        <end position="82"/>
    </location>
</feature>
<gene>
    <name evidence="2" type="ORF">H5410_043689</name>
</gene>